<dbReference type="Gene3D" id="2.130.10.10">
    <property type="entry name" value="YVTN repeat-like/Quinoprotein amine dehydrogenase"/>
    <property type="match status" value="2"/>
</dbReference>
<evidence type="ECO:0000313" key="7">
    <source>
        <dbReference type="EMBL" id="RSH86169.1"/>
    </source>
</evidence>
<feature type="repeat" description="WD" evidence="6">
    <location>
        <begin position="313"/>
        <end position="336"/>
    </location>
</feature>
<dbReference type="GeneID" id="39588943"/>
<evidence type="ECO:0000313" key="8">
    <source>
        <dbReference type="Proteomes" id="UP000279236"/>
    </source>
</evidence>
<accession>A0A427Y505</accession>
<keyword evidence="3 6" id="KW-0853">WD repeat</keyword>
<dbReference type="Pfam" id="PF00400">
    <property type="entry name" value="WD40"/>
    <property type="match status" value="2"/>
</dbReference>
<dbReference type="RefSeq" id="XP_028478954.1">
    <property type="nucleotide sequence ID" value="XM_028619982.1"/>
</dbReference>
<evidence type="ECO:0000256" key="2">
    <source>
        <dbReference type="ARBA" id="ARBA00005616"/>
    </source>
</evidence>
<dbReference type="GO" id="GO:0016070">
    <property type="term" value="P:RNA metabolic process"/>
    <property type="evidence" value="ECO:0007669"/>
    <property type="project" value="UniProtKB-ARBA"/>
</dbReference>
<dbReference type="InterPro" id="IPR036322">
    <property type="entry name" value="WD40_repeat_dom_sf"/>
</dbReference>
<comment type="similarity">
    <text evidence="2">Belongs to the WD repeat SWD2 family.</text>
</comment>
<reference evidence="7 8" key="1">
    <citation type="submission" date="2018-11" db="EMBL/GenBank/DDBJ databases">
        <title>Genome sequence of Apiotrichum porosum DSM 27194.</title>
        <authorList>
            <person name="Aliyu H."/>
            <person name="Gorte O."/>
            <person name="Ochsenreither K."/>
        </authorList>
    </citation>
    <scope>NUCLEOTIDE SEQUENCE [LARGE SCALE GENOMIC DNA]</scope>
    <source>
        <strain evidence="7 8">DSM 27194</strain>
    </source>
</reference>
<name>A0A427Y505_9TREE</name>
<dbReference type="OrthoDB" id="27537at2759"/>
<dbReference type="InterPro" id="IPR037867">
    <property type="entry name" value="Swd2/WDR82"/>
</dbReference>
<protein>
    <submittedName>
        <fullName evidence="7">Member of Set1p complex, histone methyl transferase</fullName>
    </submittedName>
</protein>
<dbReference type="AlphaFoldDB" id="A0A427Y505"/>
<evidence type="ECO:0000256" key="6">
    <source>
        <dbReference type="PROSITE-ProRule" id="PRU00221"/>
    </source>
</evidence>
<feature type="repeat" description="WD" evidence="6">
    <location>
        <begin position="166"/>
        <end position="193"/>
    </location>
</feature>
<evidence type="ECO:0000256" key="5">
    <source>
        <dbReference type="ARBA" id="ARBA00023242"/>
    </source>
</evidence>
<dbReference type="STRING" id="105984.A0A427Y505"/>
<dbReference type="GO" id="GO:0016740">
    <property type="term" value="F:transferase activity"/>
    <property type="evidence" value="ECO:0007669"/>
    <property type="project" value="UniProtKB-KW"/>
</dbReference>
<gene>
    <name evidence="7" type="primary">SWD2</name>
    <name evidence="7" type="ORF">EHS24_004400</name>
</gene>
<dbReference type="InterPro" id="IPR015943">
    <property type="entry name" value="WD40/YVTN_repeat-like_dom_sf"/>
</dbReference>
<keyword evidence="4" id="KW-0677">Repeat</keyword>
<dbReference type="PANTHER" id="PTHR19861">
    <property type="entry name" value="WD40 REPEAT PROTEIN SWD2"/>
    <property type="match status" value="1"/>
</dbReference>
<dbReference type="PROSITE" id="PS50294">
    <property type="entry name" value="WD_REPEATS_REGION"/>
    <property type="match status" value="1"/>
</dbReference>
<comment type="caution">
    <text evidence="7">The sequence shown here is derived from an EMBL/GenBank/DDBJ whole genome shotgun (WGS) entry which is preliminary data.</text>
</comment>
<proteinExistence type="inferred from homology"/>
<dbReference type="InterPro" id="IPR001680">
    <property type="entry name" value="WD40_rpt"/>
</dbReference>
<keyword evidence="7" id="KW-0808">Transferase</keyword>
<evidence type="ECO:0000256" key="1">
    <source>
        <dbReference type="ARBA" id="ARBA00004123"/>
    </source>
</evidence>
<organism evidence="7 8">
    <name type="scientific">Apiotrichum porosum</name>
    <dbReference type="NCBI Taxonomy" id="105984"/>
    <lineage>
        <taxon>Eukaryota</taxon>
        <taxon>Fungi</taxon>
        <taxon>Dikarya</taxon>
        <taxon>Basidiomycota</taxon>
        <taxon>Agaricomycotina</taxon>
        <taxon>Tremellomycetes</taxon>
        <taxon>Trichosporonales</taxon>
        <taxon>Trichosporonaceae</taxon>
        <taxon>Apiotrichum</taxon>
    </lineage>
</organism>
<evidence type="ECO:0000256" key="3">
    <source>
        <dbReference type="ARBA" id="ARBA00022574"/>
    </source>
</evidence>
<dbReference type="Proteomes" id="UP000279236">
    <property type="component" value="Unassembled WGS sequence"/>
</dbReference>
<dbReference type="EMBL" id="RSCE01000002">
    <property type="protein sequence ID" value="RSH86169.1"/>
    <property type="molecule type" value="Genomic_DNA"/>
</dbReference>
<dbReference type="PANTHER" id="PTHR19861:SF0">
    <property type="entry name" value="WD REPEAT-CONTAINING PROTEIN 82"/>
    <property type="match status" value="1"/>
</dbReference>
<sequence>MASTSSRPPVQASGKATLSLSREVVGQFKPARVFKDAVNNSTASDSQGVSSPPRQPLQLTGIAFDDTGDRCVTTGEDDVFTVYDTRKGKRLTFLAESFERYTQRSTELHMPGLPIDGKTSSTLRPRVIMQFATTRCTTTSTYLTFKVILAREKHHVYASQSLTFSVRSLQMNPADDTFISAGDDGTVRLWDLRQPTCRGLVNDVGGSTIAAFDSTGAVFAVACSANQTVMLFDSGSLDDSPFAHAALVDPALAQISAPPPRPKFTSLSFSNNGAYLLVGTSSSVHYVLDAFDLNVVRRLEGHQGLGSLSGEEVCWSADSNWVLSGSIDGTIVAWDLTPPTGAAKLESVGRDRLAETLKPVTVLKAGDGQHAPSRAVAFNPRYGMMGVGGEELSFWLPAQAVEPEEGW</sequence>
<evidence type="ECO:0000256" key="4">
    <source>
        <dbReference type="ARBA" id="ARBA00022737"/>
    </source>
</evidence>
<dbReference type="GO" id="GO:0048188">
    <property type="term" value="C:Set1C/COMPASS complex"/>
    <property type="evidence" value="ECO:0007669"/>
    <property type="project" value="TreeGrafter"/>
</dbReference>
<dbReference type="PROSITE" id="PS50082">
    <property type="entry name" value="WD_REPEATS_2"/>
    <property type="match status" value="2"/>
</dbReference>
<dbReference type="SUPFAM" id="SSF50978">
    <property type="entry name" value="WD40 repeat-like"/>
    <property type="match status" value="1"/>
</dbReference>
<keyword evidence="8" id="KW-1185">Reference proteome</keyword>
<keyword evidence="5" id="KW-0539">Nucleus</keyword>
<dbReference type="SMART" id="SM00320">
    <property type="entry name" value="WD40"/>
    <property type="match status" value="4"/>
</dbReference>
<dbReference type="GO" id="GO:0003682">
    <property type="term" value="F:chromatin binding"/>
    <property type="evidence" value="ECO:0007669"/>
    <property type="project" value="TreeGrafter"/>
</dbReference>
<comment type="subcellular location">
    <subcellularLocation>
        <location evidence="1">Nucleus</location>
    </subcellularLocation>
</comment>